<dbReference type="AlphaFoldDB" id="A0A0P1HBJ8"/>
<accession>A0A0P1HBJ8</accession>
<name>A0A0P1HBJ8_9RHOB</name>
<evidence type="ECO:0000313" key="2">
    <source>
        <dbReference type="Proteomes" id="UP000051326"/>
    </source>
</evidence>
<evidence type="ECO:0000313" key="1">
    <source>
        <dbReference type="EMBL" id="CUI00736.1"/>
    </source>
</evidence>
<dbReference type="STRING" id="1396826.PHA8399_02871"/>
<sequence>MAKELEKFKAEHKKLAAGTKKFTTAEGDKIKKRIGISLGNAWEGEDYFRESLAKARADGVTSGKMADFQKNKHFKDGMATWNKSVDLHQGEVDAMKGFCTEAKAHLAKINKLAGDIEKDLKKRSKTSASKKDIEALQGALAKEMAEVKKASEYEGKLNAMQKLYAANFQKNVAKIMKESPDSHDKKKDMTELPQLLVDRNLKKYTNQVGALVKAINAHCVAAIDKAGQDLKAAAPDLKSAAAKFKDLKKINDQYQAVKKKFPGAINDSKDKKKLLATLKKFNDLTAAAERKLRGTTVTIKKAAA</sequence>
<dbReference type="RefSeq" id="WP_058286788.1">
    <property type="nucleotide sequence ID" value="NZ_CYSR01000030.1"/>
</dbReference>
<reference evidence="1 2" key="1">
    <citation type="submission" date="2015-09" db="EMBL/GenBank/DDBJ databases">
        <authorList>
            <consortium name="Swine Surveillance"/>
        </authorList>
    </citation>
    <scope>NUCLEOTIDE SEQUENCE [LARGE SCALE GENOMIC DNA]</scope>
    <source>
        <strain evidence="1 2">CECT 8399</strain>
    </source>
</reference>
<gene>
    <name evidence="1" type="ORF">PHA8399_02871</name>
</gene>
<organism evidence="1 2">
    <name type="scientific">Leisingera aquaemixtae</name>
    <dbReference type="NCBI Taxonomy" id="1396826"/>
    <lineage>
        <taxon>Bacteria</taxon>
        <taxon>Pseudomonadati</taxon>
        <taxon>Pseudomonadota</taxon>
        <taxon>Alphaproteobacteria</taxon>
        <taxon>Rhodobacterales</taxon>
        <taxon>Roseobacteraceae</taxon>
        <taxon>Leisingera</taxon>
    </lineage>
</organism>
<protein>
    <submittedName>
        <fullName evidence="1">Uncharacterized protein</fullName>
    </submittedName>
</protein>
<dbReference type="EMBL" id="CYSR01000030">
    <property type="protein sequence ID" value="CUI00736.1"/>
    <property type="molecule type" value="Genomic_DNA"/>
</dbReference>
<dbReference type="Proteomes" id="UP000051326">
    <property type="component" value="Unassembled WGS sequence"/>
</dbReference>
<proteinExistence type="predicted"/>